<organism evidence="1 2">
    <name type="scientific">Rhodovibrio sodomensis</name>
    <dbReference type="NCBI Taxonomy" id="1088"/>
    <lineage>
        <taxon>Bacteria</taxon>
        <taxon>Pseudomonadati</taxon>
        <taxon>Pseudomonadota</taxon>
        <taxon>Alphaproteobacteria</taxon>
        <taxon>Rhodospirillales</taxon>
        <taxon>Rhodovibrionaceae</taxon>
        <taxon>Rhodovibrio</taxon>
    </lineage>
</organism>
<accession>A0ABS1DE83</accession>
<reference evidence="1 2" key="1">
    <citation type="journal article" date="2020" name="Microorganisms">
        <title>Osmotic Adaptation and Compatible Solute Biosynthesis of Phototrophic Bacteria as Revealed from Genome Analyses.</title>
        <authorList>
            <person name="Imhoff J.F."/>
            <person name="Rahn T."/>
            <person name="Kunzel S."/>
            <person name="Keller A."/>
            <person name="Neulinger S.C."/>
        </authorList>
    </citation>
    <scope>NUCLEOTIDE SEQUENCE [LARGE SCALE GENOMIC DNA]</scope>
    <source>
        <strain evidence="1 2">DSM 9895</strain>
    </source>
</reference>
<name>A0ABS1DE83_9PROT</name>
<evidence type="ECO:0000313" key="1">
    <source>
        <dbReference type="EMBL" id="MBK1667715.1"/>
    </source>
</evidence>
<dbReference type="Proteomes" id="UP001296873">
    <property type="component" value="Unassembled WGS sequence"/>
</dbReference>
<keyword evidence="2" id="KW-1185">Reference proteome</keyword>
<evidence type="ECO:0000313" key="2">
    <source>
        <dbReference type="Proteomes" id="UP001296873"/>
    </source>
</evidence>
<proteinExistence type="predicted"/>
<protein>
    <submittedName>
        <fullName evidence="1">Uncharacterized protein</fullName>
    </submittedName>
</protein>
<gene>
    <name evidence="1" type="ORF">CKO28_06660</name>
</gene>
<comment type="caution">
    <text evidence="1">The sequence shown here is derived from an EMBL/GenBank/DDBJ whole genome shotgun (WGS) entry which is preliminary data.</text>
</comment>
<dbReference type="EMBL" id="NRRL01000011">
    <property type="protein sequence ID" value="MBK1667715.1"/>
    <property type="molecule type" value="Genomic_DNA"/>
</dbReference>
<sequence length="67" mass="7865">MTNRLRALVEKGRSVRMTDEDREEQRRTFAYGNTHIENERITRVENERITRATVDAQAEALNSEKSN</sequence>